<dbReference type="InterPro" id="IPR036872">
    <property type="entry name" value="CH_dom_sf"/>
</dbReference>
<dbReference type="Pfam" id="PF03271">
    <property type="entry name" value="EB1"/>
    <property type="match status" value="1"/>
</dbReference>
<comment type="similarity">
    <text evidence="3">Belongs to the MAPRE family.</text>
</comment>
<evidence type="ECO:0000256" key="5">
    <source>
        <dbReference type="ARBA" id="ARBA00022490"/>
    </source>
</evidence>
<dbReference type="GO" id="GO:0051301">
    <property type="term" value="P:cell division"/>
    <property type="evidence" value="ECO:0007669"/>
    <property type="project" value="UniProtKB-KW"/>
</dbReference>
<evidence type="ECO:0000256" key="13">
    <source>
        <dbReference type="SAM" id="MobiDB-lite"/>
    </source>
</evidence>
<evidence type="ECO:0000256" key="1">
    <source>
        <dbReference type="ARBA" id="ARBA00004300"/>
    </source>
</evidence>
<keyword evidence="8" id="KW-0498">Mitosis</keyword>
<dbReference type="InterPro" id="IPR036133">
    <property type="entry name" value="EB1_C_sf"/>
</dbReference>
<evidence type="ECO:0000259" key="15">
    <source>
        <dbReference type="PROSITE" id="PS51230"/>
    </source>
</evidence>
<dbReference type="FunFam" id="1.20.5.1430:FF:000001">
    <property type="entry name" value="microtubule-associated protein RP/EB family member 1"/>
    <property type="match status" value="1"/>
</dbReference>
<dbReference type="Gene3D" id="1.20.5.1430">
    <property type="match status" value="1"/>
</dbReference>
<reference evidence="16" key="1">
    <citation type="journal article" date="2016" name="J. Cell Biol.">
        <title>Distinct mechanisms eliminate mother and daughter centrioles in meiosis of starfish oocytes.</title>
        <authorList>
            <person name="Borrego-Pinto J."/>
            <person name="Somogyi K."/>
            <person name="Karreman M.A."/>
            <person name="Konig J."/>
            <person name="Muller-Reichert T."/>
            <person name="Bettencourt-Dias M."/>
            <person name="Gonczy P."/>
            <person name="Schwab Y."/>
            <person name="Lenart P."/>
        </authorList>
    </citation>
    <scope>NUCLEOTIDE SEQUENCE</scope>
    <source>
        <strain evidence="16">C35525_g3_i1</strain>
    </source>
</reference>
<feature type="compositionally biased region" description="Acidic residues" evidence="13">
    <location>
        <begin position="266"/>
        <end position="280"/>
    </location>
</feature>
<feature type="region of interest" description="Disordered" evidence="13">
    <location>
        <begin position="266"/>
        <end position="298"/>
    </location>
</feature>
<evidence type="ECO:0000259" key="14">
    <source>
        <dbReference type="PROSITE" id="PS50021"/>
    </source>
</evidence>
<dbReference type="SUPFAM" id="SSF47576">
    <property type="entry name" value="Calponin-homology domain, CH-domain"/>
    <property type="match status" value="1"/>
</dbReference>
<dbReference type="GO" id="GO:0005813">
    <property type="term" value="C:centrosome"/>
    <property type="evidence" value="ECO:0007669"/>
    <property type="project" value="UniProtKB-SubCell"/>
</dbReference>
<feature type="region of interest" description="Disordered" evidence="13">
    <location>
        <begin position="140"/>
        <end position="160"/>
    </location>
</feature>
<dbReference type="Gene3D" id="1.10.418.10">
    <property type="entry name" value="Calponin-like domain"/>
    <property type="match status" value="1"/>
</dbReference>
<evidence type="ECO:0000313" key="16">
    <source>
        <dbReference type="EMBL" id="ANN83869.1"/>
    </source>
</evidence>
<feature type="domain" description="Calponin-homology (CH)" evidence="14">
    <location>
        <begin position="18"/>
        <end position="121"/>
    </location>
</feature>
<dbReference type="GO" id="GO:0005874">
    <property type="term" value="C:microtubule"/>
    <property type="evidence" value="ECO:0007669"/>
    <property type="project" value="UniProtKB-KW"/>
</dbReference>
<feature type="compositionally biased region" description="Acidic residues" evidence="13">
    <location>
        <begin position="287"/>
        <end position="298"/>
    </location>
</feature>
<dbReference type="PROSITE" id="PS51230">
    <property type="entry name" value="EB1_C"/>
    <property type="match status" value="1"/>
</dbReference>
<dbReference type="FunFam" id="1.10.418.10:FF:000007">
    <property type="entry name" value="Microtubule-associated protein, RP/EB family, member 2"/>
    <property type="match status" value="1"/>
</dbReference>
<keyword evidence="6" id="KW-0132">Cell division</keyword>
<dbReference type="Pfam" id="PF00307">
    <property type="entry name" value="CH"/>
    <property type="match status" value="1"/>
</dbReference>
<name>A0A193GRZ5_PATMI</name>
<dbReference type="PROSITE" id="PS50021">
    <property type="entry name" value="CH"/>
    <property type="match status" value="1"/>
</dbReference>
<evidence type="ECO:0000256" key="10">
    <source>
        <dbReference type="ARBA" id="ARBA00023306"/>
    </source>
</evidence>
<dbReference type="OrthoDB" id="2119228at2759"/>
<dbReference type="EMBL" id="KU512182">
    <property type="protein sequence ID" value="ANN83869.1"/>
    <property type="molecule type" value="mRNA"/>
</dbReference>
<evidence type="ECO:0000256" key="11">
    <source>
        <dbReference type="PROSITE-ProRule" id="PRU00576"/>
    </source>
</evidence>
<proteinExistence type="evidence at transcript level"/>
<evidence type="ECO:0000256" key="3">
    <source>
        <dbReference type="ARBA" id="ARBA00010729"/>
    </source>
</evidence>
<feature type="domain" description="EB1 C-terminal" evidence="15">
    <location>
        <begin position="199"/>
        <end position="269"/>
    </location>
</feature>
<dbReference type="GO" id="GO:0051010">
    <property type="term" value="F:microtubule plus-end binding"/>
    <property type="evidence" value="ECO:0007669"/>
    <property type="project" value="UniProtKB-ARBA"/>
</dbReference>
<dbReference type="GO" id="GO:0000922">
    <property type="term" value="C:spindle pole"/>
    <property type="evidence" value="ECO:0007669"/>
    <property type="project" value="UniProtKB-SubCell"/>
</dbReference>
<dbReference type="InterPro" id="IPR027328">
    <property type="entry name" value="MAPRE"/>
</dbReference>
<feature type="coiled-coil region" evidence="12">
    <location>
        <begin position="198"/>
        <end position="234"/>
    </location>
</feature>
<evidence type="ECO:0000256" key="2">
    <source>
        <dbReference type="ARBA" id="ARBA00004647"/>
    </source>
</evidence>
<evidence type="ECO:0000256" key="6">
    <source>
        <dbReference type="ARBA" id="ARBA00022618"/>
    </source>
</evidence>
<dbReference type="SUPFAM" id="SSF140612">
    <property type="entry name" value="EB1 dimerisation domain-like"/>
    <property type="match status" value="1"/>
</dbReference>
<keyword evidence="5" id="KW-0963">Cytoplasm</keyword>
<evidence type="ECO:0000256" key="8">
    <source>
        <dbReference type="ARBA" id="ARBA00022776"/>
    </source>
</evidence>
<organism evidence="16">
    <name type="scientific">Patiria miniata</name>
    <name type="common">Bat star</name>
    <name type="synonym">Asterina miniata</name>
    <dbReference type="NCBI Taxonomy" id="46514"/>
    <lineage>
        <taxon>Eukaryota</taxon>
        <taxon>Metazoa</taxon>
        <taxon>Echinodermata</taxon>
        <taxon>Eleutherozoa</taxon>
        <taxon>Asterozoa</taxon>
        <taxon>Asteroidea</taxon>
        <taxon>Valvatacea</taxon>
        <taxon>Valvatida</taxon>
        <taxon>Asterinidae</taxon>
        <taxon>Patiria</taxon>
    </lineage>
</organism>
<protein>
    <recommendedName>
        <fullName evidence="4">Microtubule-associated protein RP/EB family member 1</fullName>
    </recommendedName>
</protein>
<sequence>MADYSVVNVMSTNQTTDNLSRADMLLWVNQSLNLKYTKIEEMCSGAAYAQFLDLLFPTALISLKKVKFNSKLEHEYIQNWKYVQGCFKKIGIDKVIPIDRLIKGRFQDNFEFIQWFKKFFEANYQGGEYDPISARQGVKVSTGSGPVKKTAPTQRAAHLDPVAAESPKKLKPVVAVEPRAARPPAQRVGAAGATRNNNQAARENVEVAELKLKVNETEIAIASLEKERDFYFEKLRNIEVICQEPENKDNDGISRILEILYATEDGFEAPEGEGGEEEEQAFPGEEGLIDDGDEGQYY</sequence>
<evidence type="ECO:0000256" key="12">
    <source>
        <dbReference type="SAM" id="Coils"/>
    </source>
</evidence>
<evidence type="ECO:0000256" key="9">
    <source>
        <dbReference type="ARBA" id="ARBA00023212"/>
    </source>
</evidence>
<keyword evidence="7 11" id="KW-0493">Microtubule</keyword>
<dbReference type="PANTHER" id="PTHR10623">
    <property type="entry name" value="MICROTUBULE-ASSOCIATED PROTEIN RP/EB FAMILY MEMBER"/>
    <property type="match status" value="1"/>
</dbReference>
<comment type="subcellular location">
    <subcellularLocation>
        <location evidence="1">Cytoplasm</location>
        <location evidence="1">Cytoskeleton</location>
        <location evidence="1">Microtubule organizing center</location>
        <location evidence="1">Centrosome</location>
    </subcellularLocation>
    <subcellularLocation>
        <location evidence="2">Cytoplasm</location>
        <location evidence="2">Cytoskeleton</location>
        <location evidence="2">Spindle pole</location>
    </subcellularLocation>
</comment>
<dbReference type="InterPro" id="IPR001715">
    <property type="entry name" value="CH_dom"/>
</dbReference>
<accession>A0A193GRZ5</accession>
<keyword evidence="12" id="KW-0175">Coiled coil</keyword>
<evidence type="ECO:0000256" key="7">
    <source>
        <dbReference type="ARBA" id="ARBA00022701"/>
    </source>
</evidence>
<dbReference type="AlphaFoldDB" id="A0A193GRZ5"/>
<keyword evidence="9" id="KW-0206">Cytoskeleton</keyword>
<dbReference type="InterPro" id="IPR004953">
    <property type="entry name" value="EB1_C"/>
</dbReference>
<evidence type="ECO:0000256" key="4">
    <source>
        <dbReference type="ARBA" id="ARBA00019567"/>
    </source>
</evidence>
<keyword evidence="10" id="KW-0131">Cell cycle</keyword>